<protein>
    <recommendedName>
        <fullName evidence="8">Mitochondrial import inner membrane translocase subunit Tim21</fullName>
    </recommendedName>
</protein>
<accession>A0AAV5TIS6</accession>
<dbReference type="GO" id="GO:0005744">
    <property type="term" value="C:TIM23 mitochondrial import inner membrane translocase complex"/>
    <property type="evidence" value="ECO:0007669"/>
    <property type="project" value="UniProtKB-UniRule"/>
</dbReference>
<keyword evidence="10" id="KW-1185">Reference proteome</keyword>
<gene>
    <name evidence="9" type="ORF">PENTCL1PPCAC_16279</name>
</gene>
<comment type="subcellular location">
    <subcellularLocation>
        <location evidence="8">Mitochondrion inner membrane</location>
        <topology evidence="8">Single-pass membrane protein</topology>
    </subcellularLocation>
    <subcellularLocation>
        <location evidence="1">Mitochondrion membrane</location>
        <topology evidence="1">Single-pass membrane protein</topology>
    </subcellularLocation>
</comment>
<dbReference type="Gene3D" id="3.10.450.320">
    <property type="entry name" value="Mitochondrial import inner membrane translocase subunit Tim21"/>
    <property type="match status" value="1"/>
</dbReference>
<name>A0AAV5TIS6_9BILA</name>
<reference evidence="9" key="1">
    <citation type="submission" date="2023-10" db="EMBL/GenBank/DDBJ databases">
        <title>Genome assembly of Pristionchus species.</title>
        <authorList>
            <person name="Yoshida K."/>
            <person name="Sommer R.J."/>
        </authorList>
    </citation>
    <scope>NUCLEOTIDE SEQUENCE</scope>
    <source>
        <strain evidence="9">RS0144</strain>
    </source>
</reference>
<dbReference type="EMBL" id="BTSX01000004">
    <property type="protein sequence ID" value="GMS94104.1"/>
    <property type="molecule type" value="Genomic_DNA"/>
</dbReference>
<evidence type="ECO:0000256" key="6">
    <source>
        <dbReference type="ARBA" id="ARBA00023128"/>
    </source>
</evidence>
<dbReference type="PANTHER" id="PTHR13032:SF6">
    <property type="entry name" value="MITOCHONDRIAL IMPORT INNER MEMBRANE TRANSLOCASE SUBUNIT TIM21"/>
    <property type="match status" value="1"/>
</dbReference>
<keyword evidence="8" id="KW-0813">Transport</keyword>
<comment type="function">
    <text evidence="8">Essential component of the TIM23 complex, a complex that mediates the translocation of transit peptide-containing proteins across the mitochondrial inner membrane.</text>
</comment>
<keyword evidence="3 8" id="KW-0812">Transmembrane</keyword>
<evidence type="ECO:0000313" key="9">
    <source>
        <dbReference type="EMBL" id="GMS94104.1"/>
    </source>
</evidence>
<evidence type="ECO:0000256" key="3">
    <source>
        <dbReference type="ARBA" id="ARBA00022692"/>
    </source>
</evidence>
<organism evidence="9 10">
    <name type="scientific">Pristionchus entomophagus</name>
    <dbReference type="NCBI Taxonomy" id="358040"/>
    <lineage>
        <taxon>Eukaryota</taxon>
        <taxon>Metazoa</taxon>
        <taxon>Ecdysozoa</taxon>
        <taxon>Nematoda</taxon>
        <taxon>Chromadorea</taxon>
        <taxon>Rhabditida</taxon>
        <taxon>Rhabditina</taxon>
        <taxon>Diplogasteromorpha</taxon>
        <taxon>Diplogasteroidea</taxon>
        <taxon>Neodiplogasteridae</taxon>
        <taxon>Pristionchus</taxon>
    </lineage>
</organism>
<comment type="caution">
    <text evidence="9">The sequence shown here is derived from an EMBL/GenBank/DDBJ whole genome shotgun (WGS) entry which is preliminary data.</text>
</comment>
<keyword evidence="5 8" id="KW-1133">Transmembrane helix</keyword>
<feature type="non-terminal residue" evidence="9">
    <location>
        <position position="1"/>
    </location>
</feature>
<feature type="transmembrane region" description="Helical" evidence="8">
    <location>
        <begin position="76"/>
        <end position="96"/>
    </location>
</feature>
<dbReference type="FunFam" id="3.10.450.320:FF:000003">
    <property type="entry name" value="Protein CBG23912"/>
    <property type="match status" value="1"/>
</dbReference>
<dbReference type="InterPro" id="IPR013261">
    <property type="entry name" value="Tim21"/>
</dbReference>
<evidence type="ECO:0000256" key="7">
    <source>
        <dbReference type="ARBA" id="ARBA00023136"/>
    </source>
</evidence>
<dbReference type="Pfam" id="PF08294">
    <property type="entry name" value="TIM21"/>
    <property type="match status" value="1"/>
</dbReference>
<keyword evidence="8" id="KW-0999">Mitochondrion inner membrane</keyword>
<dbReference type="AlphaFoldDB" id="A0AAV5TIS6"/>
<dbReference type="GO" id="GO:0030150">
    <property type="term" value="P:protein import into mitochondrial matrix"/>
    <property type="evidence" value="ECO:0007669"/>
    <property type="project" value="UniProtKB-UniRule"/>
</dbReference>
<proteinExistence type="inferred from homology"/>
<dbReference type="PANTHER" id="PTHR13032">
    <property type="entry name" value="MITOCHONDRIAL IMPORT INNER MEMBRANE TRANSLOCASE SUBUNIT TIM21"/>
    <property type="match status" value="1"/>
</dbReference>
<keyword evidence="7 8" id="KW-0472">Membrane</keyword>
<dbReference type="Proteomes" id="UP001432027">
    <property type="component" value="Unassembled WGS sequence"/>
</dbReference>
<evidence type="ECO:0000256" key="2">
    <source>
        <dbReference type="ARBA" id="ARBA00010867"/>
    </source>
</evidence>
<evidence type="ECO:0000256" key="8">
    <source>
        <dbReference type="RuleBase" id="RU367142"/>
    </source>
</evidence>
<comment type="similarity">
    <text evidence="2 8">Belongs to the TIM21 family.</text>
</comment>
<keyword evidence="8" id="KW-0653">Protein transport</keyword>
<evidence type="ECO:0000256" key="4">
    <source>
        <dbReference type="ARBA" id="ARBA00022946"/>
    </source>
</evidence>
<dbReference type="InterPro" id="IPR038552">
    <property type="entry name" value="Tim21_IMS_sf"/>
</dbReference>
<keyword evidence="4" id="KW-0809">Transit peptide</keyword>
<keyword evidence="6 8" id="KW-0496">Mitochondrion</keyword>
<evidence type="ECO:0000313" key="10">
    <source>
        <dbReference type="Proteomes" id="UP001432027"/>
    </source>
</evidence>
<sequence>TVSQMRLATAIVLARQVARQHKSLVRMMASTPAPKPAPKQEESQLSRSVLEEVLLSEKPKPTTFTGKVAEKAENTFMYVAAAASIAALGAFAYILLETFLANDSPNKIYTRALSMIRDDPRSQDIFGSSIAGFGEGKRRRNNIASHKYEKDGEQRVRVLFHIKGDRAEGNAQCEVVQRDGDWETRFLFVETKTSPRITHVIIDNR</sequence>
<keyword evidence="8" id="KW-0811">Translocation</keyword>
<evidence type="ECO:0000256" key="5">
    <source>
        <dbReference type="ARBA" id="ARBA00022989"/>
    </source>
</evidence>
<comment type="subunit">
    <text evidence="8">Component of the TIM23 complex.</text>
</comment>
<evidence type="ECO:0000256" key="1">
    <source>
        <dbReference type="ARBA" id="ARBA00004304"/>
    </source>
</evidence>